<protein>
    <submittedName>
        <fullName evidence="2">Uncharacterized protein</fullName>
    </submittedName>
</protein>
<reference evidence="2 3" key="1">
    <citation type="submission" date="2021-03" db="EMBL/GenBank/DDBJ databases">
        <title>Complete genome sequence of Streptomyces cyanogenus S136, producer of anticancer angucycline landomycin A.</title>
        <authorList>
            <person name="Hrab P."/>
            <person name="Ruckert C."/>
            <person name="Busche T."/>
            <person name="Ostash I."/>
            <person name="Kalinowski J."/>
            <person name="Fedorenko V."/>
            <person name="Yushchuk O."/>
            <person name="Ostash B."/>
        </authorList>
    </citation>
    <scope>NUCLEOTIDE SEQUENCE [LARGE SCALE GENOMIC DNA]</scope>
    <source>
        <strain evidence="2 3">S136</strain>
    </source>
</reference>
<feature type="chain" id="PRO_5045934086" evidence="1">
    <location>
        <begin position="28"/>
        <end position="82"/>
    </location>
</feature>
<dbReference type="Proteomes" id="UP000663908">
    <property type="component" value="Chromosome"/>
</dbReference>
<organism evidence="2 3">
    <name type="scientific">Streptomyces cyanogenus</name>
    <dbReference type="NCBI Taxonomy" id="80860"/>
    <lineage>
        <taxon>Bacteria</taxon>
        <taxon>Bacillati</taxon>
        <taxon>Actinomycetota</taxon>
        <taxon>Actinomycetes</taxon>
        <taxon>Kitasatosporales</taxon>
        <taxon>Streptomycetaceae</taxon>
        <taxon>Streptomyces</taxon>
    </lineage>
</organism>
<keyword evidence="1" id="KW-0732">Signal</keyword>
<feature type="signal peptide" evidence="1">
    <location>
        <begin position="1"/>
        <end position="27"/>
    </location>
</feature>
<evidence type="ECO:0000313" key="3">
    <source>
        <dbReference type="Proteomes" id="UP000663908"/>
    </source>
</evidence>
<keyword evidence="3" id="KW-1185">Reference proteome</keyword>
<name>A0ABX7TPL3_STRCY</name>
<evidence type="ECO:0000256" key="1">
    <source>
        <dbReference type="SAM" id="SignalP"/>
    </source>
</evidence>
<sequence length="82" mass="8423">MRRLRKVMLATSVISGIGLTAAGAAQAADCDGQAPHPAVENAQSLDCEQEFSSLVTVNAPVALLGDNVTNIGNFCTQVGHAE</sequence>
<gene>
    <name evidence="2" type="ORF">S1361_14930</name>
</gene>
<proteinExistence type="predicted"/>
<accession>A0ABX7TPL3</accession>
<dbReference type="EMBL" id="CP071839">
    <property type="protein sequence ID" value="QTD98649.1"/>
    <property type="molecule type" value="Genomic_DNA"/>
</dbReference>
<evidence type="ECO:0000313" key="2">
    <source>
        <dbReference type="EMBL" id="QTD98649.1"/>
    </source>
</evidence>